<reference evidence="2" key="1">
    <citation type="submission" date="2023-03" db="EMBL/GenBank/DDBJ databases">
        <authorList>
            <person name="Shen W."/>
            <person name="Cai J."/>
        </authorList>
    </citation>
    <scope>NUCLEOTIDE SEQUENCE</scope>
    <source>
        <strain evidence="2">P82-2</strain>
    </source>
</reference>
<dbReference type="Proteomes" id="UP001180515">
    <property type="component" value="Unassembled WGS sequence"/>
</dbReference>
<evidence type="ECO:0000256" key="1">
    <source>
        <dbReference type="SAM" id="MobiDB-lite"/>
    </source>
</evidence>
<proteinExistence type="predicted"/>
<sequence>MAKKKNVPKVQTPNSRIPNQDLPRNNVKFSFYYDRWLKSYSSSDFTNYLNSENMYGKYITELFNIIIPKITKDWSPKTQSSQFLHCHKVGNDRAFRRYSKAIEAIHQIQTDQLDLWQFGFTGSLRIIAHLSGDNTIYPLLIDYHHLGYDSIKYNGIDRSHYSFCPIDNYSRH</sequence>
<evidence type="ECO:0000313" key="3">
    <source>
        <dbReference type="Proteomes" id="UP001180515"/>
    </source>
</evidence>
<protein>
    <submittedName>
        <fullName evidence="2">Uncharacterized protein</fullName>
    </submittedName>
</protein>
<name>A0AAE4L0B1_9STRE</name>
<organism evidence="2 3">
    <name type="scientific">Streptococcus parauberis</name>
    <dbReference type="NCBI Taxonomy" id="1348"/>
    <lineage>
        <taxon>Bacteria</taxon>
        <taxon>Bacillati</taxon>
        <taxon>Bacillota</taxon>
        <taxon>Bacilli</taxon>
        <taxon>Lactobacillales</taxon>
        <taxon>Streptococcaceae</taxon>
        <taxon>Streptococcus</taxon>
    </lineage>
</organism>
<feature type="compositionally biased region" description="Polar residues" evidence="1">
    <location>
        <begin position="9"/>
        <end position="18"/>
    </location>
</feature>
<dbReference type="RefSeq" id="WP_311981579.1">
    <property type="nucleotide sequence ID" value="NZ_JARQAG010000002.1"/>
</dbReference>
<gene>
    <name evidence="2" type="ORF">P7G31_02220</name>
</gene>
<dbReference type="AlphaFoldDB" id="A0AAE4L0B1"/>
<accession>A0AAE4L0B1</accession>
<comment type="caution">
    <text evidence="2">The sequence shown here is derived from an EMBL/GenBank/DDBJ whole genome shotgun (WGS) entry which is preliminary data.</text>
</comment>
<evidence type="ECO:0000313" key="2">
    <source>
        <dbReference type="EMBL" id="MDT2731070.1"/>
    </source>
</evidence>
<dbReference type="EMBL" id="JARQAG010000002">
    <property type="protein sequence ID" value="MDT2731070.1"/>
    <property type="molecule type" value="Genomic_DNA"/>
</dbReference>
<feature type="region of interest" description="Disordered" evidence="1">
    <location>
        <begin position="1"/>
        <end position="21"/>
    </location>
</feature>